<dbReference type="GO" id="GO:0005737">
    <property type="term" value="C:cytoplasm"/>
    <property type="evidence" value="ECO:0007669"/>
    <property type="project" value="TreeGrafter"/>
</dbReference>
<evidence type="ECO:0000256" key="1">
    <source>
        <dbReference type="ARBA" id="ARBA00022737"/>
    </source>
</evidence>
<sequence>MGFFDKLKDVAKEALKESGGGGGGASTGTRAGGGKTSDMEMLAGLVGNIMKTWGSTGPADTPKWQNTNIGQVGSDRDKELRKAAAESEAEFTGAGEEPGLEIWRVEKFKPVRQPKNTYGKFFTGDSYVVLHTYVNPGEAKHRYDLFYWQGAESTQDEKGSSAYFTVNLDDLLNCEAVQYREVEGSESDNFLALFNGNFAVQSGGVGAGWQEGGVPFTGTPDKTTYSGDSNDMIGARIPKQLVCVSDESGELQLSVVDEGTTVSKSKLHDSDPFVLIVGTPPKAEAVYVWMGARVSPQERLFCTDAIDCFLEQLGVDKHCSVTFVKEGKEPPQWKAYVV</sequence>
<feature type="domain" description="Gelsolin-like" evidence="3">
    <location>
        <begin position="108"/>
        <end position="191"/>
    </location>
</feature>
<dbReference type="SUPFAM" id="SSF55753">
    <property type="entry name" value="Actin depolymerizing proteins"/>
    <property type="match status" value="2"/>
</dbReference>
<keyword evidence="5" id="KW-1185">Reference proteome</keyword>
<dbReference type="AlphaFoldDB" id="A0A5J4YYQ2"/>
<dbReference type="PANTHER" id="PTHR11977:SF51">
    <property type="entry name" value="PROTEIN FLIGHTLESS-1 HOMOLOG"/>
    <property type="match status" value="1"/>
</dbReference>
<dbReference type="SMART" id="SM00262">
    <property type="entry name" value="GEL"/>
    <property type="match status" value="2"/>
</dbReference>
<gene>
    <name evidence="4" type="ORF">FVE85_2167</name>
</gene>
<evidence type="ECO:0000256" key="2">
    <source>
        <dbReference type="SAM" id="MobiDB-lite"/>
    </source>
</evidence>
<feature type="region of interest" description="Disordered" evidence="2">
    <location>
        <begin position="14"/>
        <end position="37"/>
    </location>
</feature>
<evidence type="ECO:0000259" key="3">
    <source>
        <dbReference type="Pfam" id="PF00626"/>
    </source>
</evidence>
<organism evidence="4 5">
    <name type="scientific">Porphyridium purpureum</name>
    <name type="common">Red alga</name>
    <name type="synonym">Porphyridium cruentum</name>
    <dbReference type="NCBI Taxonomy" id="35688"/>
    <lineage>
        <taxon>Eukaryota</taxon>
        <taxon>Rhodophyta</taxon>
        <taxon>Bangiophyceae</taxon>
        <taxon>Porphyridiales</taxon>
        <taxon>Porphyridiaceae</taxon>
        <taxon>Porphyridium</taxon>
    </lineage>
</organism>
<dbReference type="InterPro" id="IPR029006">
    <property type="entry name" value="ADF-H/Gelsolin-like_dom_sf"/>
</dbReference>
<feature type="compositionally biased region" description="Gly residues" evidence="2">
    <location>
        <begin position="18"/>
        <end position="35"/>
    </location>
</feature>
<name>A0A5J4YYQ2_PORPP</name>
<evidence type="ECO:0000313" key="5">
    <source>
        <dbReference type="Proteomes" id="UP000324585"/>
    </source>
</evidence>
<feature type="region of interest" description="Disordered" evidence="2">
    <location>
        <begin position="56"/>
        <end position="78"/>
    </location>
</feature>
<accession>A0A5J4YYQ2</accession>
<dbReference type="CDD" id="cd11290">
    <property type="entry name" value="gelsolin_S1_like"/>
    <property type="match status" value="1"/>
</dbReference>
<dbReference type="Proteomes" id="UP000324585">
    <property type="component" value="Unassembled WGS sequence"/>
</dbReference>
<dbReference type="GO" id="GO:0008154">
    <property type="term" value="P:actin polymerization or depolymerization"/>
    <property type="evidence" value="ECO:0007669"/>
    <property type="project" value="TreeGrafter"/>
</dbReference>
<dbReference type="OrthoDB" id="6375767at2759"/>
<dbReference type="InterPro" id="IPR007123">
    <property type="entry name" value="Gelsolin-like_dom"/>
</dbReference>
<dbReference type="PANTHER" id="PTHR11977">
    <property type="entry name" value="VILLIN"/>
    <property type="match status" value="1"/>
</dbReference>
<proteinExistence type="predicted"/>
<dbReference type="InterPro" id="IPR007122">
    <property type="entry name" value="Villin/Gelsolin"/>
</dbReference>
<reference evidence="5" key="1">
    <citation type="journal article" date="2019" name="Nat. Commun.">
        <title>Expansion of phycobilisome linker gene families in mesophilic red algae.</title>
        <authorList>
            <person name="Lee J."/>
            <person name="Kim D."/>
            <person name="Bhattacharya D."/>
            <person name="Yoon H.S."/>
        </authorList>
    </citation>
    <scope>NUCLEOTIDE SEQUENCE [LARGE SCALE GENOMIC DNA]</scope>
    <source>
        <strain evidence="5">CCMP 1328</strain>
    </source>
</reference>
<dbReference type="EMBL" id="VRMN01000003">
    <property type="protein sequence ID" value="KAA8496012.1"/>
    <property type="molecule type" value="Genomic_DNA"/>
</dbReference>
<dbReference type="Gene3D" id="3.40.20.10">
    <property type="entry name" value="Severin"/>
    <property type="match status" value="2"/>
</dbReference>
<keyword evidence="1" id="KW-0677">Repeat</keyword>
<dbReference type="Pfam" id="PF00626">
    <property type="entry name" value="Gelsolin"/>
    <property type="match status" value="1"/>
</dbReference>
<dbReference type="PRINTS" id="PR00597">
    <property type="entry name" value="GELSOLIN"/>
</dbReference>
<protein>
    <submittedName>
        <fullName evidence="4">Severin</fullName>
    </submittedName>
</protein>
<dbReference type="GO" id="GO:0051015">
    <property type="term" value="F:actin filament binding"/>
    <property type="evidence" value="ECO:0007669"/>
    <property type="project" value="InterPro"/>
</dbReference>
<comment type="caution">
    <text evidence="4">The sequence shown here is derived from an EMBL/GenBank/DDBJ whole genome shotgun (WGS) entry which is preliminary data.</text>
</comment>
<dbReference type="GO" id="GO:0015629">
    <property type="term" value="C:actin cytoskeleton"/>
    <property type="evidence" value="ECO:0007669"/>
    <property type="project" value="TreeGrafter"/>
</dbReference>
<evidence type="ECO:0000313" key="4">
    <source>
        <dbReference type="EMBL" id="KAA8496012.1"/>
    </source>
</evidence>